<dbReference type="Gene3D" id="3.40.50.700">
    <property type="entry name" value="NADH:ubiquinone oxidoreductase-like, 20kDa subunit"/>
    <property type="match status" value="1"/>
</dbReference>
<evidence type="ECO:0000259" key="13">
    <source>
        <dbReference type="Pfam" id="PF01058"/>
    </source>
</evidence>
<dbReference type="PANTHER" id="PTHR30013">
    <property type="entry name" value="NIFE / NIFESE HYDROGENASE SMALL SUBUNIT FAMILY MEMBER"/>
    <property type="match status" value="1"/>
</dbReference>
<keyword evidence="8" id="KW-0732">Signal</keyword>
<sequence>MGAQGCFCSVGGVPYVETLKEAAKYAAAVLAIGSCAAWGGIQATRPNPTQSAPIQQVIPGKAVVNIPGCPPIPEVIAGVVLQYSLFGKLPELDSQGRPSRFFGKTVHEGCSRKPFFEAGQFVEYYGDNASKAGWCLYKLGCRGPSTFNSCAAMGWWQGLSYPIQAGSPCIGCSDADSWDDDSFSGFSGRE</sequence>
<reference evidence="15" key="1">
    <citation type="submission" date="2024-05" db="EMBL/GenBank/DDBJ databases">
        <title>Isolation and characterization of Sporomusa carbonis sp. nov., a carboxydotrophic hydrogenogen in the genus of Sporomusa isolated from a charcoal burning pile.</title>
        <authorList>
            <person name="Boeer T."/>
            <person name="Rosenbaum F."/>
            <person name="Eysell L."/>
            <person name="Mueller V."/>
            <person name="Daniel R."/>
            <person name="Poehlein A."/>
        </authorList>
    </citation>
    <scope>NUCLEOTIDE SEQUENCE [LARGE SCALE GENOMIC DNA]</scope>
    <source>
        <strain evidence="15">DSM 10669</strain>
    </source>
</reference>
<proteinExistence type="inferred from homology"/>
<feature type="domain" description="NADH:ubiquinone oxidoreductase-like 20kDa subunit" evidence="13">
    <location>
        <begin position="14"/>
        <end position="82"/>
    </location>
</feature>
<dbReference type="InterPro" id="IPR006137">
    <property type="entry name" value="NADH_UbQ_OxRdtase-like_20kDa"/>
</dbReference>
<gene>
    <name evidence="15" type="primary">hoxK_1</name>
    <name evidence="15" type="ORF">SPSIL_011360</name>
</gene>
<evidence type="ECO:0000256" key="2">
    <source>
        <dbReference type="ARBA" id="ARBA00004236"/>
    </source>
</evidence>
<keyword evidence="16" id="KW-1185">Reference proteome</keyword>
<comment type="subcellular location">
    <subcellularLocation>
        <location evidence="2">Cell membrane</location>
    </subcellularLocation>
</comment>
<dbReference type="EC" id="1.12.99.6" evidence="15"/>
<evidence type="ECO:0000313" key="15">
    <source>
        <dbReference type="EMBL" id="XFO65027.1"/>
    </source>
</evidence>
<dbReference type="SUPFAM" id="SSF56770">
    <property type="entry name" value="HydA/Nqo6-like"/>
    <property type="match status" value="1"/>
</dbReference>
<keyword evidence="9 15" id="KW-0560">Oxidoreductase</keyword>
<dbReference type="GO" id="GO:0033748">
    <property type="term" value="F:hydrogenase (acceptor) activity"/>
    <property type="evidence" value="ECO:0007669"/>
    <property type="project" value="UniProtKB-EC"/>
</dbReference>
<evidence type="ECO:0000256" key="4">
    <source>
        <dbReference type="ARBA" id="ARBA00011771"/>
    </source>
</evidence>
<evidence type="ECO:0000256" key="3">
    <source>
        <dbReference type="ARBA" id="ARBA00006605"/>
    </source>
</evidence>
<organism evidence="15 16">
    <name type="scientific">Sporomusa silvacetica DSM 10669</name>
    <dbReference type="NCBI Taxonomy" id="1123289"/>
    <lineage>
        <taxon>Bacteria</taxon>
        <taxon>Bacillati</taxon>
        <taxon>Bacillota</taxon>
        <taxon>Negativicutes</taxon>
        <taxon>Selenomonadales</taxon>
        <taxon>Sporomusaceae</taxon>
        <taxon>Sporomusa</taxon>
    </lineage>
</organism>
<dbReference type="InterPro" id="IPR027394">
    <property type="entry name" value="Cytochrome-c3_hydrogenase_C"/>
</dbReference>
<keyword evidence="10" id="KW-0408">Iron</keyword>
<dbReference type="InterPro" id="IPR037024">
    <property type="entry name" value="NiFe_Hase_small_N_sf"/>
</dbReference>
<dbReference type="InterPro" id="IPR037148">
    <property type="entry name" value="NiFe-Hase_small_C_sf"/>
</dbReference>
<evidence type="ECO:0000256" key="11">
    <source>
        <dbReference type="ARBA" id="ARBA00023014"/>
    </source>
</evidence>
<evidence type="ECO:0000256" key="12">
    <source>
        <dbReference type="ARBA" id="ARBA00023136"/>
    </source>
</evidence>
<accession>A0ABZ3IH60</accession>
<keyword evidence="6" id="KW-0004">4Fe-4S</keyword>
<feature type="domain" description="Cytochrome-c3 hydrogenase C-terminal" evidence="14">
    <location>
        <begin position="102"/>
        <end position="182"/>
    </location>
</feature>
<dbReference type="PANTHER" id="PTHR30013:SF6">
    <property type="entry name" value="HYDROGENASE-1 SMALL CHAIN"/>
    <property type="match status" value="1"/>
</dbReference>
<keyword evidence="12" id="KW-0472">Membrane</keyword>
<comment type="similarity">
    <text evidence="3">Belongs to the [NiFe]/[NiFeSe] hydrogenase small subunit family.</text>
</comment>
<keyword evidence="11" id="KW-0411">Iron-sulfur</keyword>
<dbReference type="Proteomes" id="UP000216752">
    <property type="component" value="Chromosome"/>
</dbReference>
<dbReference type="NCBIfam" id="TIGR00391">
    <property type="entry name" value="hydA"/>
    <property type="match status" value="1"/>
</dbReference>
<evidence type="ECO:0000256" key="10">
    <source>
        <dbReference type="ARBA" id="ARBA00023004"/>
    </source>
</evidence>
<evidence type="ECO:0000259" key="14">
    <source>
        <dbReference type="Pfam" id="PF14720"/>
    </source>
</evidence>
<evidence type="ECO:0000256" key="5">
    <source>
        <dbReference type="ARBA" id="ARBA00022475"/>
    </source>
</evidence>
<evidence type="ECO:0000256" key="1">
    <source>
        <dbReference type="ARBA" id="ARBA00001966"/>
    </source>
</evidence>
<evidence type="ECO:0000256" key="6">
    <source>
        <dbReference type="ARBA" id="ARBA00022485"/>
    </source>
</evidence>
<evidence type="ECO:0000256" key="8">
    <source>
        <dbReference type="ARBA" id="ARBA00022729"/>
    </source>
</evidence>
<comment type="cofactor">
    <cofactor evidence="1">
        <name>[4Fe-4S] cluster</name>
        <dbReference type="ChEBI" id="CHEBI:49883"/>
    </cofactor>
</comment>
<dbReference type="InterPro" id="IPR001821">
    <property type="entry name" value="NiFe_hydrogenase_ssu"/>
</dbReference>
<dbReference type="Gene3D" id="4.10.480.10">
    <property type="entry name" value="Cytochrome-c3 hydrogenase, C-terminal domain"/>
    <property type="match status" value="1"/>
</dbReference>
<protein>
    <submittedName>
        <fullName evidence="15">Uptake hydrogenase small subunit</fullName>
        <ecNumber evidence="15">1.12.99.6</ecNumber>
    </submittedName>
</protein>
<evidence type="ECO:0000256" key="7">
    <source>
        <dbReference type="ARBA" id="ARBA00022723"/>
    </source>
</evidence>
<dbReference type="Pfam" id="PF01058">
    <property type="entry name" value="Oxidored_q6"/>
    <property type="match status" value="1"/>
</dbReference>
<name>A0ABZ3IH60_9FIRM</name>
<evidence type="ECO:0000313" key="16">
    <source>
        <dbReference type="Proteomes" id="UP000216752"/>
    </source>
</evidence>
<keyword evidence="5" id="KW-1003">Cell membrane</keyword>
<dbReference type="PRINTS" id="PR00614">
    <property type="entry name" value="NIHGNASESMLL"/>
</dbReference>
<dbReference type="EMBL" id="CP155573">
    <property type="protein sequence ID" value="XFO65027.1"/>
    <property type="molecule type" value="Genomic_DNA"/>
</dbReference>
<comment type="subunit">
    <text evidence="4">Heterodimer of a large and a small subunit.</text>
</comment>
<dbReference type="Pfam" id="PF14720">
    <property type="entry name" value="NiFe_hyd_SSU_C"/>
    <property type="match status" value="1"/>
</dbReference>
<evidence type="ECO:0000256" key="9">
    <source>
        <dbReference type="ARBA" id="ARBA00023002"/>
    </source>
</evidence>
<keyword evidence="7" id="KW-0479">Metal-binding</keyword>